<dbReference type="EMBL" id="JAUKUD010000001">
    <property type="protein sequence ID" value="KAK0752801.1"/>
    <property type="molecule type" value="Genomic_DNA"/>
</dbReference>
<proteinExistence type="predicted"/>
<sequence length="106" mass="11616">MQRHIRQRYNTRTATPHTTPGADQAPSTITYLLPHHGHGSTAANMLAVILLVSTLASNPSATRRPDTTNSVPRIPTTTPQERHLTNSCATEHWTSCPRRTRSPALG</sequence>
<organism evidence="2 3">
    <name type="scientific">Schizothecium vesticola</name>
    <dbReference type="NCBI Taxonomy" id="314040"/>
    <lineage>
        <taxon>Eukaryota</taxon>
        <taxon>Fungi</taxon>
        <taxon>Dikarya</taxon>
        <taxon>Ascomycota</taxon>
        <taxon>Pezizomycotina</taxon>
        <taxon>Sordariomycetes</taxon>
        <taxon>Sordariomycetidae</taxon>
        <taxon>Sordariales</taxon>
        <taxon>Schizotheciaceae</taxon>
        <taxon>Schizothecium</taxon>
    </lineage>
</organism>
<dbReference type="AlphaFoldDB" id="A0AA40F822"/>
<keyword evidence="3" id="KW-1185">Reference proteome</keyword>
<reference evidence="2" key="1">
    <citation type="submission" date="2023-06" db="EMBL/GenBank/DDBJ databases">
        <title>Genome-scale phylogeny and comparative genomics of the fungal order Sordariales.</title>
        <authorList>
            <consortium name="Lawrence Berkeley National Laboratory"/>
            <person name="Hensen N."/>
            <person name="Bonometti L."/>
            <person name="Westerberg I."/>
            <person name="Brannstrom I.O."/>
            <person name="Guillou S."/>
            <person name="Cros-Aarteil S."/>
            <person name="Calhoun S."/>
            <person name="Haridas S."/>
            <person name="Kuo A."/>
            <person name="Mondo S."/>
            <person name="Pangilinan J."/>
            <person name="Riley R."/>
            <person name="LaButti K."/>
            <person name="Andreopoulos B."/>
            <person name="Lipzen A."/>
            <person name="Chen C."/>
            <person name="Yanf M."/>
            <person name="Daum C."/>
            <person name="Ng V."/>
            <person name="Clum A."/>
            <person name="Steindorff A."/>
            <person name="Ohm R."/>
            <person name="Martin F."/>
            <person name="Silar P."/>
            <person name="Natvig D."/>
            <person name="Lalanne C."/>
            <person name="Gautier V."/>
            <person name="Ament-velasquez S.L."/>
            <person name="Kruys A."/>
            <person name="Hutchinson M.I."/>
            <person name="Powell A.J."/>
            <person name="Barry K."/>
            <person name="Miller A.N."/>
            <person name="Grigoriev I.V."/>
            <person name="Debuchy R."/>
            <person name="Gladieux P."/>
            <person name="Thoren M.H."/>
            <person name="Johannesson H."/>
        </authorList>
    </citation>
    <scope>NUCLEOTIDE SEQUENCE</scope>
    <source>
        <strain evidence="2">SMH3187-1</strain>
    </source>
</reference>
<comment type="caution">
    <text evidence="2">The sequence shown here is derived from an EMBL/GenBank/DDBJ whole genome shotgun (WGS) entry which is preliminary data.</text>
</comment>
<name>A0AA40F822_9PEZI</name>
<feature type="region of interest" description="Disordered" evidence="1">
    <location>
        <begin position="1"/>
        <end position="25"/>
    </location>
</feature>
<evidence type="ECO:0000313" key="3">
    <source>
        <dbReference type="Proteomes" id="UP001172155"/>
    </source>
</evidence>
<protein>
    <submittedName>
        <fullName evidence="2">Uncharacterized protein</fullName>
    </submittedName>
</protein>
<accession>A0AA40F822</accession>
<evidence type="ECO:0000313" key="2">
    <source>
        <dbReference type="EMBL" id="KAK0752801.1"/>
    </source>
</evidence>
<dbReference type="Proteomes" id="UP001172155">
    <property type="component" value="Unassembled WGS sequence"/>
</dbReference>
<feature type="compositionally biased region" description="Polar residues" evidence="1">
    <location>
        <begin position="58"/>
        <end position="93"/>
    </location>
</feature>
<evidence type="ECO:0000256" key="1">
    <source>
        <dbReference type="SAM" id="MobiDB-lite"/>
    </source>
</evidence>
<feature type="region of interest" description="Disordered" evidence="1">
    <location>
        <begin position="58"/>
        <end position="106"/>
    </location>
</feature>
<gene>
    <name evidence="2" type="ORF">B0T18DRAFT_2693</name>
</gene>